<accession>A0A0V0R651</accession>
<name>A0A0V0R651_PSEPJ</name>
<feature type="domain" description="EGF-like" evidence="1">
    <location>
        <begin position="433"/>
        <end position="472"/>
    </location>
</feature>
<evidence type="ECO:0000259" key="1">
    <source>
        <dbReference type="SMART" id="SM00181"/>
    </source>
</evidence>
<dbReference type="OrthoDB" id="10035969at2759"/>
<comment type="caution">
    <text evidence="2">The sequence shown here is derived from an EMBL/GenBank/DDBJ whole genome shotgun (WGS) entry which is preliminary data.</text>
</comment>
<dbReference type="InParanoid" id="A0A0V0R651"/>
<dbReference type="EMBL" id="LDAU01000042">
    <property type="protein sequence ID" value="KRX09955.1"/>
    <property type="molecule type" value="Genomic_DNA"/>
</dbReference>
<organism evidence="2 3">
    <name type="scientific">Pseudocohnilembus persalinus</name>
    <name type="common">Ciliate</name>
    <dbReference type="NCBI Taxonomy" id="266149"/>
    <lineage>
        <taxon>Eukaryota</taxon>
        <taxon>Sar</taxon>
        <taxon>Alveolata</taxon>
        <taxon>Ciliophora</taxon>
        <taxon>Intramacronucleata</taxon>
        <taxon>Oligohymenophorea</taxon>
        <taxon>Scuticociliatia</taxon>
        <taxon>Philasterida</taxon>
        <taxon>Pseudocohnilembidae</taxon>
        <taxon>Pseudocohnilembus</taxon>
    </lineage>
</organism>
<dbReference type="InterPro" id="IPR000742">
    <property type="entry name" value="EGF"/>
</dbReference>
<evidence type="ECO:0000313" key="2">
    <source>
        <dbReference type="EMBL" id="KRX09955.1"/>
    </source>
</evidence>
<dbReference type="SUPFAM" id="SSF57184">
    <property type="entry name" value="Growth factor receptor domain"/>
    <property type="match status" value="1"/>
</dbReference>
<dbReference type="PANTHER" id="PTHR15332">
    <property type="entry name" value="PROPROTEIN CONVERTASE SUBTILISIN_KEXIN TYPE 5-LIKE"/>
    <property type="match status" value="1"/>
</dbReference>
<dbReference type="Proteomes" id="UP000054937">
    <property type="component" value="Unassembled WGS sequence"/>
</dbReference>
<sequence length="590" mass="67521">MRNIKVNYLKYKIRIAILCWIISLFNLVQCIQLDTTQWQDVDITNDFINQNYIQEYYYGYSKFHDSLQLSQTQYVNLIRSFSSTGEILIQILDEYGKQQCSKTISVEQHFKYSLTNTNVEKEFFLAYASGNYKVFFGFLDETCNFSRGLSAPVQPIDFTSTSFDYILAKNGKDNVYVVSQTSTSINYLYLMILDISDTSTYSIKNHVKLGSTGIRWNLFSIQAFFDDYAVILARNVENKQQKITVDSDGIIEWGTPKNQGIFWDLNYNDNQIQNKAIQIENTNKYSIVTGDYIQDILTVYTFQYNGDGEIQDICLETYYNQMGNVGNNFFIALEFGVINQNFLWMKGDTQNDSYKSIIFFANPLDCQIYRNPDDSSIYQYKLENFGLSHIFHTYYSNQTVSLIACSSFIDGISGQNLQAIRINIGGCPKYCKICSDLYTCQSCITSDGERDVSNLCQCKDGYYQDTESDNCLECPQYCEVCSDSYTCQSCISSDGERNISNLCTCQDGYYQDTGSDNCLECPQYCSTCSNSTTCHTCIGPDGERDVSSLCKCKQGQYLDIENNNCLGNLQYSLYYSGRFLDQNLIIQGVL</sequence>
<evidence type="ECO:0000313" key="3">
    <source>
        <dbReference type="Proteomes" id="UP000054937"/>
    </source>
</evidence>
<feature type="domain" description="EGF-like" evidence="1">
    <location>
        <begin position="527"/>
        <end position="566"/>
    </location>
</feature>
<feature type="domain" description="EGF-like" evidence="1">
    <location>
        <begin position="480"/>
        <end position="519"/>
    </location>
</feature>
<proteinExistence type="predicted"/>
<gene>
    <name evidence="2" type="ORF">PPERSA_05347</name>
</gene>
<dbReference type="AlphaFoldDB" id="A0A0V0R651"/>
<dbReference type="InterPro" id="IPR009030">
    <property type="entry name" value="Growth_fac_rcpt_cys_sf"/>
</dbReference>
<reference evidence="2 3" key="1">
    <citation type="journal article" date="2015" name="Sci. Rep.">
        <title>Genome of the facultative scuticociliatosis pathogen Pseudocohnilembus persalinus provides insight into its virulence through horizontal gene transfer.</title>
        <authorList>
            <person name="Xiong J."/>
            <person name="Wang G."/>
            <person name="Cheng J."/>
            <person name="Tian M."/>
            <person name="Pan X."/>
            <person name="Warren A."/>
            <person name="Jiang C."/>
            <person name="Yuan D."/>
            <person name="Miao W."/>
        </authorList>
    </citation>
    <scope>NUCLEOTIDE SEQUENCE [LARGE SCALE GENOMIC DNA]</scope>
    <source>
        <strain evidence="2">36N120E</strain>
    </source>
</reference>
<dbReference type="SMART" id="SM00181">
    <property type="entry name" value="EGF"/>
    <property type="match status" value="3"/>
</dbReference>
<keyword evidence="3" id="KW-1185">Reference proteome</keyword>
<protein>
    <submittedName>
        <fullName evidence="2">Insulin-like growth factor binding protein, N-terminal</fullName>
    </submittedName>
</protein>
<dbReference type="PANTHER" id="PTHR15332:SF175">
    <property type="entry name" value="PROPROTEIN CONVERTASE SUBTILISIN_KEXIN TYPE 5-LIKE"/>
    <property type="match status" value="1"/>
</dbReference>